<comment type="similarity">
    <text evidence="1">Belongs to the Gfo/Idh/MocA family.</text>
</comment>
<dbReference type="EC" id="1.-.-.-" evidence="5"/>
<keyword evidence="6" id="KW-1185">Reference proteome</keyword>
<evidence type="ECO:0000259" key="4">
    <source>
        <dbReference type="Pfam" id="PF22725"/>
    </source>
</evidence>
<proteinExistence type="inferred from homology"/>
<feature type="domain" description="Gfo/Idh/MocA-like oxidoreductase N-terminal" evidence="3">
    <location>
        <begin position="5"/>
        <end position="125"/>
    </location>
</feature>
<sequence length="338" mass="37531">MSEKINIAVIGTGRMGSVHVGNLVNRIPEANLVALCDIKLDVVQAVAKQWEIKRAVQHYQDLLEDKAIEAVLIATSTDTHAEILKDCANAGKHIFCEKPLALDLNEIDEALSVVEQAGVKLQVGFNRRFDKNFRQVRQIVKSGELGRPCLLKITNRDPALPSLEFLRASGGLFLDMTIHDFDMARFQIGEVDEVYATGSVLIDEALKEFGDLDTAVISLKFKDGTLGSIDNSRQAVYGYDQRVEVFCLNGTAMAENETEHTVAKGNLEGFHTARVEAFFMQRYGPCYVEEVREFLRCVRDDQPVPVSGEDGRQAVVLGYAAWKSFHENRPVKVSEIAG</sequence>
<dbReference type="KEGG" id="abat:CFX1CAM_0766"/>
<evidence type="ECO:0000259" key="3">
    <source>
        <dbReference type="Pfam" id="PF01408"/>
    </source>
</evidence>
<dbReference type="SUPFAM" id="SSF55347">
    <property type="entry name" value="Glyceraldehyde-3-phosphate dehydrogenase-like, C-terminal domain"/>
    <property type="match status" value="1"/>
</dbReference>
<dbReference type="Gene3D" id="3.40.50.720">
    <property type="entry name" value="NAD(P)-binding Rossmann-like Domain"/>
    <property type="match status" value="1"/>
</dbReference>
<gene>
    <name evidence="5" type="primary">yrbE</name>
    <name evidence="5" type="ORF">CFX1CAM_0766</name>
</gene>
<dbReference type="InterPro" id="IPR030827">
    <property type="entry name" value="Myo_inos_IolG"/>
</dbReference>
<dbReference type="GO" id="GO:0016491">
    <property type="term" value="F:oxidoreductase activity"/>
    <property type="evidence" value="ECO:0007669"/>
    <property type="project" value="UniProtKB-KW"/>
</dbReference>
<dbReference type="PANTHER" id="PTHR42840:SF3">
    <property type="entry name" value="BINDING ROSSMANN FOLD OXIDOREDUCTASE, PUTATIVE (AFU_ORTHOLOGUE AFUA_2G10240)-RELATED"/>
    <property type="match status" value="1"/>
</dbReference>
<dbReference type="SUPFAM" id="SSF51735">
    <property type="entry name" value="NAD(P)-binding Rossmann-fold domains"/>
    <property type="match status" value="1"/>
</dbReference>
<protein>
    <submittedName>
        <fullName evidence="5">Uncharacterized oxidoreductase YrbE</fullName>
        <ecNumber evidence="5">1.-.-.-</ecNumber>
    </submittedName>
</protein>
<name>A0A1Y6K2E8_9CHLR</name>
<dbReference type="InterPro" id="IPR036291">
    <property type="entry name" value="NAD(P)-bd_dom_sf"/>
</dbReference>
<evidence type="ECO:0000313" key="6">
    <source>
        <dbReference type="Proteomes" id="UP000195514"/>
    </source>
</evidence>
<dbReference type="Proteomes" id="UP000195514">
    <property type="component" value="Chromosome I"/>
</dbReference>
<dbReference type="NCBIfam" id="TIGR04380">
    <property type="entry name" value="myo_inos_iolG"/>
    <property type="match status" value="1"/>
</dbReference>
<evidence type="ECO:0000256" key="1">
    <source>
        <dbReference type="ARBA" id="ARBA00010928"/>
    </source>
</evidence>
<evidence type="ECO:0000256" key="2">
    <source>
        <dbReference type="ARBA" id="ARBA00023002"/>
    </source>
</evidence>
<dbReference type="Gene3D" id="3.30.360.10">
    <property type="entry name" value="Dihydrodipicolinate Reductase, domain 2"/>
    <property type="match status" value="1"/>
</dbReference>
<dbReference type="OrthoDB" id="9815825at2"/>
<keyword evidence="2 5" id="KW-0560">Oxidoreductase</keyword>
<organism evidence="5 6">
    <name type="scientific">Candidatus Brevifilum fermentans</name>
    <dbReference type="NCBI Taxonomy" id="1986204"/>
    <lineage>
        <taxon>Bacteria</taxon>
        <taxon>Bacillati</taxon>
        <taxon>Chloroflexota</taxon>
        <taxon>Anaerolineae</taxon>
        <taxon>Anaerolineales</taxon>
        <taxon>Anaerolineaceae</taxon>
        <taxon>Candidatus Brevifilum</taxon>
    </lineage>
</organism>
<dbReference type="PANTHER" id="PTHR42840">
    <property type="entry name" value="NAD(P)-BINDING ROSSMANN-FOLD SUPERFAMILY PROTEIN-RELATED"/>
    <property type="match status" value="1"/>
</dbReference>
<feature type="domain" description="GFO/IDH/MocA-like oxidoreductase" evidence="4">
    <location>
        <begin position="133"/>
        <end position="252"/>
    </location>
</feature>
<dbReference type="InterPro" id="IPR000683">
    <property type="entry name" value="Gfo/Idh/MocA-like_OxRdtase_N"/>
</dbReference>
<dbReference type="GO" id="GO:0000166">
    <property type="term" value="F:nucleotide binding"/>
    <property type="evidence" value="ECO:0007669"/>
    <property type="project" value="InterPro"/>
</dbReference>
<dbReference type="Pfam" id="PF22725">
    <property type="entry name" value="GFO_IDH_MocA_C3"/>
    <property type="match status" value="1"/>
</dbReference>
<reference evidence="6" key="1">
    <citation type="submission" date="2017-05" db="EMBL/GenBank/DDBJ databases">
        <authorList>
            <person name="Kirkegaard R."/>
            <person name="Mcilroy J S."/>
        </authorList>
    </citation>
    <scope>NUCLEOTIDE SEQUENCE [LARGE SCALE GENOMIC DNA]</scope>
</reference>
<accession>A0A1Y6K2E8</accession>
<dbReference type="InterPro" id="IPR055170">
    <property type="entry name" value="GFO_IDH_MocA-like_dom"/>
</dbReference>
<evidence type="ECO:0000313" key="5">
    <source>
        <dbReference type="EMBL" id="SMX53831.1"/>
    </source>
</evidence>
<dbReference type="RefSeq" id="WP_087861745.1">
    <property type="nucleotide sequence ID" value="NZ_LT859958.1"/>
</dbReference>
<dbReference type="EMBL" id="LT859958">
    <property type="protein sequence ID" value="SMX53831.1"/>
    <property type="molecule type" value="Genomic_DNA"/>
</dbReference>
<dbReference type="Pfam" id="PF01408">
    <property type="entry name" value="GFO_IDH_MocA"/>
    <property type="match status" value="1"/>
</dbReference>
<dbReference type="AlphaFoldDB" id="A0A1Y6K2E8"/>